<keyword evidence="9" id="KW-1185">Reference proteome</keyword>
<accession>A0AA36IKA2</accession>
<dbReference type="InterPro" id="IPR023267">
    <property type="entry name" value="RCMT"/>
</dbReference>
<dbReference type="EMBL" id="CAUJNA010001857">
    <property type="protein sequence ID" value="CAJ1389367.1"/>
    <property type="molecule type" value="Genomic_DNA"/>
</dbReference>
<dbReference type="InterPro" id="IPR001678">
    <property type="entry name" value="MeTrfase_RsmB-F_NOP2_dom"/>
</dbReference>
<evidence type="ECO:0000256" key="5">
    <source>
        <dbReference type="ARBA" id="ARBA00022884"/>
    </source>
</evidence>
<name>A0AA36IKA2_9DINO</name>
<keyword evidence="4 6" id="KW-0949">S-adenosyl-L-methionine</keyword>
<evidence type="ECO:0000313" key="9">
    <source>
        <dbReference type="Proteomes" id="UP001178507"/>
    </source>
</evidence>
<evidence type="ECO:0000256" key="2">
    <source>
        <dbReference type="ARBA" id="ARBA00022603"/>
    </source>
</evidence>
<dbReference type="Proteomes" id="UP001178507">
    <property type="component" value="Unassembled WGS sequence"/>
</dbReference>
<reference evidence="8" key="1">
    <citation type="submission" date="2023-08" db="EMBL/GenBank/DDBJ databases">
        <authorList>
            <person name="Chen Y."/>
            <person name="Shah S."/>
            <person name="Dougan E. K."/>
            <person name="Thang M."/>
            <person name="Chan C."/>
        </authorList>
    </citation>
    <scope>NUCLEOTIDE SEQUENCE</scope>
</reference>
<dbReference type="GO" id="GO:0003723">
    <property type="term" value="F:RNA binding"/>
    <property type="evidence" value="ECO:0007669"/>
    <property type="project" value="UniProtKB-UniRule"/>
</dbReference>
<dbReference type="InterPro" id="IPR029063">
    <property type="entry name" value="SAM-dependent_MTases_sf"/>
</dbReference>
<dbReference type="InterPro" id="IPR049560">
    <property type="entry name" value="MeTrfase_RsmB-F_NOP2_cat"/>
</dbReference>
<keyword evidence="3 6" id="KW-0808">Transferase</keyword>
<dbReference type="PRINTS" id="PR02008">
    <property type="entry name" value="RCMTFAMILY"/>
</dbReference>
<evidence type="ECO:0000313" key="8">
    <source>
        <dbReference type="EMBL" id="CAJ1389367.1"/>
    </source>
</evidence>
<feature type="active site" description="Nucleophile" evidence="6">
    <location>
        <position position="272"/>
    </location>
</feature>
<sequence>MESPFQSSRSEASGDLPDLADLPGGLEHFEAFYREQKLCKDWDLCWQRMRLPLPPCLRLEAEALKLLAPWQPELVPWCGAFRLHAHAVDELGHYHPELAKVLSDGQRAGKIIRQESASMLPALALGIQPEHKIVELCAAPGSKTLQILDIMQASAGSQVPSGLLVANDSKGGRLRKLIDRVRRVPASPLLVTRADARRFPQLRQHADGCPVLFDRVLCDVPCSGDGTMRKARSLLRRWTPRAGVGHHGIQLEILLQGLKLLAPKGLLAYSTCALNPVECEAVVSAALCQQPGFETVPIQVPGLQLEPGLPTWRVPALTRAATWATWHEVPEDEKASGQLRRSMFPPAAYAATAMVAGLEQQLLRCGRLLPSNDDGGCFFLALVRRKEEGTAAFSKGDRVLATAVGQQGVVRGPGTKQFRGLLRVLYDDGSQYHVAPNELLKLSPETAVEQAKPASLRPLLCAVPDDWHRIAGFFGVDLLASCLAQGSGGAICLASPSLKALAWLPESMSEKGYWAAGRPLFFKASSEVGAHAGNAWQPTAEAAALLAGICDRSLRLPMALFREFLSNGEVDAEAAGASAWQDGFVLVSPLPETGHGSRPEGLHRASLVGHLHSGRIRRCARAGAAPNCSLAQLWLKPT</sequence>
<evidence type="ECO:0000256" key="4">
    <source>
        <dbReference type="ARBA" id="ARBA00022691"/>
    </source>
</evidence>
<evidence type="ECO:0000256" key="1">
    <source>
        <dbReference type="ARBA" id="ARBA00007494"/>
    </source>
</evidence>
<keyword evidence="5 6" id="KW-0694">RNA-binding</keyword>
<feature type="binding site" evidence="6">
    <location>
        <position position="219"/>
    </location>
    <ligand>
        <name>S-adenosyl-L-methionine</name>
        <dbReference type="ChEBI" id="CHEBI:59789"/>
    </ligand>
</feature>
<organism evidence="8 9">
    <name type="scientific">Effrenium voratum</name>
    <dbReference type="NCBI Taxonomy" id="2562239"/>
    <lineage>
        <taxon>Eukaryota</taxon>
        <taxon>Sar</taxon>
        <taxon>Alveolata</taxon>
        <taxon>Dinophyceae</taxon>
        <taxon>Suessiales</taxon>
        <taxon>Symbiodiniaceae</taxon>
        <taxon>Effrenium</taxon>
    </lineage>
</organism>
<feature type="binding site" evidence="6">
    <location>
        <position position="195"/>
    </location>
    <ligand>
        <name>S-adenosyl-L-methionine</name>
        <dbReference type="ChEBI" id="CHEBI:59789"/>
    </ligand>
</feature>
<comment type="similarity">
    <text evidence="1 6">Belongs to the class I-like SAM-binding methyltransferase superfamily. RsmB/NOP family.</text>
</comment>
<gene>
    <name evidence="8" type="ORF">EVOR1521_LOCUS14999</name>
</gene>
<evidence type="ECO:0000259" key="7">
    <source>
        <dbReference type="PROSITE" id="PS51686"/>
    </source>
</evidence>
<dbReference type="PROSITE" id="PS01153">
    <property type="entry name" value="NOL1_NOP2_SUN"/>
    <property type="match status" value="1"/>
</dbReference>
<dbReference type="Pfam" id="PF01189">
    <property type="entry name" value="Methyltr_RsmB-F"/>
    <property type="match status" value="1"/>
</dbReference>
<dbReference type="PANTHER" id="PTHR22808">
    <property type="entry name" value="NCL1 YEAST -RELATED NOL1/NOP2/FMU SUN DOMAIN-CONTAINING"/>
    <property type="match status" value="1"/>
</dbReference>
<evidence type="ECO:0000256" key="6">
    <source>
        <dbReference type="PROSITE-ProRule" id="PRU01023"/>
    </source>
</evidence>
<feature type="binding site" evidence="6">
    <location>
        <position position="168"/>
    </location>
    <ligand>
        <name>S-adenosyl-L-methionine</name>
        <dbReference type="ChEBI" id="CHEBI:59789"/>
    </ligand>
</feature>
<dbReference type="GO" id="GO:0008173">
    <property type="term" value="F:RNA methyltransferase activity"/>
    <property type="evidence" value="ECO:0007669"/>
    <property type="project" value="InterPro"/>
</dbReference>
<dbReference type="GO" id="GO:0001510">
    <property type="term" value="P:RNA methylation"/>
    <property type="evidence" value="ECO:0007669"/>
    <property type="project" value="InterPro"/>
</dbReference>
<proteinExistence type="inferred from homology"/>
<dbReference type="AlphaFoldDB" id="A0AA36IKA2"/>
<comment type="caution">
    <text evidence="8">The sequence shown here is derived from an EMBL/GenBank/DDBJ whole genome shotgun (WGS) entry which is preliminary data.</text>
</comment>
<dbReference type="PROSITE" id="PS51686">
    <property type="entry name" value="SAM_MT_RSMB_NOP"/>
    <property type="match status" value="1"/>
</dbReference>
<feature type="domain" description="SAM-dependent MTase RsmB/NOP-type" evidence="7">
    <location>
        <begin position="45"/>
        <end position="386"/>
    </location>
</feature>
<dbReference type="SUPFAM" id="SSF53335">
    <property type="entry name" value="S-adenosyl-L-methionine-dependent methyltransferases"/>
    <property type="match status" value="1"/>
</dbReference>
<protein>
    <recommendedName>
        <fullName evidence="7">SAM-dependent MTase RsmB/NOP-type domain-containing protein</fullName>
    </recommendedName>
</protein>
<dbReference type="Gene3D" id="3.40.50.150">
    <property type="entry name" value="Vaccinia Virus protein VP39"/>
    <property type="match status" value="1"/>
</dbReference>
<evidence type="ECO:0000256" key="3">
    <source>
        <dbReference type="ARBA" id="ARBA00022679"/>
    </source>
</evidence>
<feature type="binding site" evidence="6">
    <location>
        <begin position="137"/>
        <end position="143"/>
    </location>
    <ligand>
        <name>S-adenosyl-L-methionine</name>
        <dbReference type="ChEBI" id="CHEBI:59789"/>
    </ligand>
</feature>
<dbReference type="InterPro" id="IPR018314">
    <property type="entry name" value="RsmB/NOL1/NOP2-like_CS"/>
</dbReference>
<keyword evidence="2 6" id="KW-0489">Methyltransferase</keyword>